<comment type="caution">
    <text evidence="11">The sequence shown here is derived from an EMBL/GenBank/DDBJ whole genome shotgun (WGS) entry which is preliminary data.</text>
</comment>
<accession>A0A644ZTZ1</accession>
<evidence type="ECO:0000256" key="4">
    <source>
        <dbReference type="ARBA" id="ARBA00022528"/>
    </source>
</evidence>
<dbReference type="InterPro" id="IPR051790">
    <property type="entry name" value="Cytochrome_c-biogenesis_DsbD"/>
</dbReference>
<sequence>MVLMALQMWEVFELIPSSYLISRNKKRGYAGAFLAGILGGIFSTPCSTPVLIVLLAAVAGRGSLLWGILLLLLYSVGHGLLAVVAGTSVGFVRRLSAGERYGRLSTLLRLVMGALILLMGLYMLYLGF</sequence>
<evidence type="ECO:0000256" key="9">
    <source>
        <dbReference type="SAM" id="Phobius"/>
    </source>
</evidence>
<dbReference type="EMBL" id="VSSQ01010073">
    <property type="protein sequence ID" value="MPM43361.1"/>
    <property type="molecule type" value="Genomic_DNA"/>
</dbReference>
<evidence type="ECO:0000256" key="3">
    <source>
        <dbReference type="ARBA" id="ARBA00006143"/>
    </source>
</evidence>
<keyword evidence="8 9" id="KW-0472">Membrane</keyword>
<keyword evidence="7 9" id="KW-1133">Transmembrane helix</keyword>
<evidence type="ECO:0000256" key="7">
    <source>
        <dbReference type="ARBA" id="ARBA00022989"/>
    </source>
</evidence>
<dbReference type="GO" id="GO:0017004">
    <property type="term" value="P:cytochrome complex assembly"/>
    <property type="evidence" value="ECO:0007669"/>
    <property type="project" value="InterPro"/>
</dbReference>
<dbReference type="GO" id="GO:0009507">
    <property type="term" value="C:chloroplast"/>
    <property type="evidence" value="ECO:0007669"/>
    <property type="project" value="UniProtKB-SubCell"/>
</dbReference>
<evidence type="ECO:0000256" key="8">
    <source>
        <dbReference type="ARBA" id="ARBA00023136"/>
    </source>
</evidence>
<name>A0A644ZTZ1_9ZZZZ</name>
<comment type="subcellular location">
    <subcellularLocation>
        <location evidence="1">Membrane</location>
        <topology evidence="1">Multi-pass membrane protein</topology>
    </subcellularLocation>
    <subcellularLocation>
        <location evidence="2">Plastid</location>
        <location evidence="2">Chloroplast</location>
    </subcellularLocation>
</comment>
<feature type="transmembrane region" description="Helical" evidence="9">
    <location>
        <begin position="64"/>
        <end position="92"/>
    </location>
</feature>
<dbReference type="InterPro" id="IPR003834">
    <property type="entry name" value="Cyt_c_assmbl_TM_dom"/>
</dbReference>
<dbReference type="GO" id="GO:0016020">
    <property type="term" value="C:membrane"/>
    <property type="evidence" value="ECO:0007669"/>
    <property type="project" value="UniProtKB-SubCell"/>
</dbReference>
<evidence type="ECO:0000256" key="1">
    <source>
        <dbReference type="ARBA" id="ARBA00004141"/>
    </source>
</evidence>
<evidence type="ECO:0000256" key="2">
    <source>
        <dbReference type="ARBA" id="ARBA00004229"/>
    </source>
</evidence>
<evidence type="ECO:0000256" key="5">
    <source>
        <dbReference type="ARBA" id="ARBA00022640"/>
    </source>
</evidence>
<dbReference type="Pfam" id="PF02683">
    <property type="entry name" value="DsbD_TM"/>
    <property type="match status" value="1"/>
</dbReference>
<dbReference type="PANTHER" id="PTHR31272:SF6">
    <property type="entry name" value="CYTOCHROME C-TYPE BIOGENESIS CCDA-LIKE CHLOROPLASTIC PROTEIN"/>
    <property type="match status" value="1"/>
</dbReference>
<feature type="transmembrane region" description="Helical" evidence="9">
    <location>
        <begin position="32"/>
        <end position="58"/>
    </location>
</feature>
<feature type="transmembrane region" description="Helical" evidence="9">
    <location>
        <begin position="104"/>
        <end position="125"/>
    </location>
</feature>
<dbReference type="PANTHER" id="PTHR31272">
    <property type="entry name" value="CYTOCHROME C-TYPE BIOGENESIS PROTEIN HI_1454-RELATED"/>
    <property type="match status" value="1"/>
</dbReference>
<organism evidence="11">
    <name type="scientific">bioreactor metagenome</name>
    <dbReference type="NCBI Taxonomy" id="1076179"/>
    <lineage>
        <taxon>unclassified sequences</taxon>
        <taxon>metagenomes</taxon>
        <taxon>ecological metagenomes</taxon>
    </lineage>
</organism>
<keyword evidence="5" id="KW-0934">Plastid</keyword>
<reference evidence="11" key="1">
    <citation type="submission" date="2019-08" db="EMBL/GenBank/DDBJ databases">
        <authorList>
            <person name="Kucharzyk K."/>
            <person name="Murdoch R.W."/>
            <person name="Higgins S."/>
            <person name="Loffler F."/>
        </authorList>
    </citation>
    <scope>NUCLEOTIDE SEQUENCE</scope>
</reference>
<keyword evidence="4" id="KW-0150">Chloroplast</keyword>
<evidence type="ECO:0000313" key="11">
    <source>
        <dbReference type="EMBL" id="MPM43361.1"/>
    </source>
</evidence>
<comment type="similarity">
    <text evidence="3">Belongs to the DsbD family.</text>
</comment>
<dbReference type="AlphaFoldDB" id="A0A644ZTZ1"/>
<evidence type="ECO:0000256" key="6">
    <source>
        <dbReference type="ARBA" id="ARBA00022692"/>
    </source>
</evidence>
<proteinExistence type="inferred from homology"/>
<protein>
    <recommendedName>
        <fullName evidence="10">Cytochrome C biogenesis protein transmembrane domain-containing protein</fullName>
    </recommendedName>
</protein>
<evidence type="ECO:0000259" key="10">
    <source>
        <dbReference type="Pfam" id="PF02683"/>
    </source>
</evidence>
<feature type="domain" description="Cytochrome C biogenesis protein transmembrane" evidence="10">
    <location>
        <begin position="1"/>
        <end position="124"/>
    </location>
</feature>
<gene>
    <name evidence="11" type="ORF">SDC9_90034</name>
</gene>
<keyword evidence="6 9" id="KW-0812">Transmembrane</keyword>